<dbReference type="Gene3D" id="3.20.20.150">
    <property type="entry name" value="Divalent-metal-dependent TIM barrel enzymes"/>
    <property type="match status" value="1"/>
</dbReference>
<keyword evidence="2" id="KW-0413">Isomerase</keyword>
<organism evidence="2 3">
    <name type="scientific">Thermobacillus composti (strain DSM 18247 / JCM 13945 / KWC4)</name>
    <dbReference type="NCBI Taxonomy" id="717605"/>
    <lineage>
        <taxon>Bacteria</taxon>
        <taxon>Bacillati</taxon>
        <taxon>Bacillota</taxon>
        <taxon>Bacilli</taxon>
        <taxon>Bacillales</taxon>
        <taxon>Paenibacillaceae</taxon>
        <taxon>Thermobacillus</taxon>
    </lineage>
</organism>
<sequence>MKLGLSSYSLYQAIRDGRMTVVDAVRWTAEQGFEHFEIVPVGFDLRDNPDLTDEIRRTAEACGIALSSYTVGNNFIVDSEEEFEARIAELKKHVDIGARLGVRLMRHDVASVPVPEATIHRFEEELPRLVEGCRRVADYAAQYGIVTSVENHGFFVQAADRVQRLVKLVDRPNFKTTLDVGNFICVDEDPVASVKKNLPYASMVHVKDFYLRPAWMELGEGWFRTAAGNWFRGAITGYGDLDLRSILKEIKAGGYDGYISIEFEGLEDCLEASRLSLGQVRRLWESV</sequence>
<keyword evidence="3" id="KW-1185">Reference proteome</keyword>
<dbReference type="PANTHER" id="PTHR12110">
    <property type="entry name" value="HYDROXYPYRUVATE ISOMERASE"/>
    <property type="match status" value="1"/>
</dbReference>
<evidence type="ECO:0000313" key="3">
    <source>
        <dbReference type="Proteomes" id="UP000010795"/>
    </source>
</evidence>
<dbReference type="EMBL" id="CP003255">
    <property type="protein sequence ID" value="AGA57392.1"/>
    <property type="molecule type" value="Genomic_DNA"/>
</dbReference>
<dbReference type="PANTHER" id="PTHR12110:SF53">
    <property type="entry name" value="BLR5974 PROTEIN"/>
    <property type="match status" value="1"/>
</dbReference>
<dbReference type="Pfam" id="PF01261">
    <property type="entry name" value="AP_endonuc_2"/>
    <property type="match status" value="1"/>
</dbReference>
<dbReference type="KEGG" id="tco:Theco_1226"/>
<dbReference type="Proteomes" id="UP000010795">
    <property type="component" value="Chromosome"/>
</dbReference>
<dbReference type="STRING" id="717605.Theco_1226"/>
<evidence type="ECO:0000259" key="1">
    <source>
        <dbReference type="Pfam" id="PF01261"/>
    </source>
</evidence>
<dbReference type="GO" id="GO:0016853">
    <property type="term" value="F:isomerase activity"/>
    <property type="evidence" value="ECO:0007669"/>
    <property type="project" value="UniProtKB-KW"/>
</dbReference>
<name>L0EC82_THECK</name>
<dbReference type="eggNOG" id="COG1082">
    <property type="taxonomic scope" value="Bacteria"/>
</dbReference>
<dbReference type="SUPFAM" id="SSF51658">
    <property type="entry name" value="Xylose isomerase-like"/>
    <property type="match status" value="1"/>
</dbReference>
<protein>
    <submittedName>
        <fullName evidence="2">Sugar phosphate isomerase/epimerase</fullName>
    </submittedName>
</protein>
<dbReference type="InterPro" id="IPR036237">
    <property type="entry name" value="Xyl_isomerase-like_sf"/>
</dbReference>
<evidence type="ECO:0000313" key="2">
    <source>
        <dbReference type="EMBL" id="AGA57392.1"/>
    </source>
</evidence>
<dbReference type="InterPro" id="IPR013022">
    <property type="entry name" value="Xyl_isomerase-like_TIM-brl"/>
</dbReference>
<dbReference type="AlphaFoldDB" id="L0EC82"/>
<dbReference type="OrthoDB" id="256906at2"/>
<reference evidence="3" key="1">
    <citation type="submission" date="2012-01" db="EMBL/GenBank/DDBJ databases">
        <title>Complete sequence of chromosome of Thermobacillus composti KWC4.</title>
        <authorList>
            <person name="Lucas S."/>
            <person name="Han J."/>
            <person name="Lapidus A."/>
            <person name="Cheng J.-F."/>
            <person name="Goodwin L."/>
            <person name="Pitluck S."/>
            <person name="Peters L."/>
            <person name="Ovchinnikova G."/>
            <person name="Teshima H."/>
            <person name="Detter J.C."/>
            <person name="Han C."/>
            <person name="Tapia R."/>
            <person name="Land M."/>
            <person name="Hauser L."/>
            <person name="Kyrpides N."/>
            <person name="Ivanova N."/>
            <person name="Pagani I."/>
            <person name="Anderson I."/>
            <person name="Woyke T."/>
        </authorList>
    </citation>
    <scope>NUCLEOTIDE SEQUENCE [LARGE SCALE GENOMIC DNA]</scope>
    <source>
        <strain evidence="3">DSM 18247 / JCM 13945 / KWC4</strain>
    </source>
</reference>
<feature type="domain" description="Xylose isomerase-like TIM barrel" evidence="1">
    <location>
        <begin position="25"/>
        <end position="264"/>
    </location>
</feature>
<proteinExistence type="predicted"/>
<accession>L0EC82</accession>
<dbReference type="InterPro" id="IPR050312">
    <property type="entry name" value="IolE/XylAMocC-like"/>
</dbReference>
<dbReference type="HOGENOM" id="CLU_050006_6_1_9"/>
<dbReference type="RefSeq" id="WP_015254149.1">
    <property type="nucleotide sequence ID" value="NC_019897.1"/>
</dbReference>
<gene>
    <name evidence="2" type="ordered locus">Theco_1226</name>
</gene>